<dbReference type="AlphaFoldDB" id="A0A559TIH6"/>
<sequence length="317" mass="34854">MLTVNLEMPSVRSLKSQPEGMIMKNWTKGILVAGIMAVAMFQSASAQTIKIGSKNFTEQYILAEMYAAVLENAGFTVERKINLGGTLIAHQALVAGEIDLYPEYTGTALASVVKGEMSTDTDKVYTQVRDFYAKQFNLTWLKPSGINNGYVIVVRQETAQANNLKSLSDLAKVSKTLVFGGGAEFPDRADGLPGLKRVYDAEFKEFKQFAKLGLRYDALEQKDIDVANGAATDWQIGSKKLVPLADDKGLFPPYYVAPVVRQDVLKVNPKIAELLEAVGAHLDNEKMRVLNAKVETDHEESEDVAVDFLKENGLLPK</sequence>
<dbReference type="EMBL" id="VISO01000002">
    <property type="protein sequence ID" value="TVZ74406.1"/>
    <property type="molecule type" value="Genomic_DNA"/>
</dbReference>
<evidence type="ECO:0000313" key="3">
    <source>
        <dbReference type="Proteomes" id="UP000319824"/>
    </source>
</evidence>
<feature type="domain" description="ABC-type glycine betaine transport system substrate-binding" evidence="1">
    <location>
        <begin position="48"/>
        <end position="311"/>
    </location>
</feature>
<gene>
    <name evidence="2" type="ORF">BCL32_2783</name>
</gene>
<evidence type="ECO:0000259" key="1">
    <source>
        <dbReference type="Pfam" id="PF04069"/>
    </source>
</evidence>
<dbReference type="SUPFAM" id="SSF53850">
    <property type="entry name" value="Periplasmic binding protein-like II"/>
    <property type="match status" value="1"/>
</dbReference>
<dbReference type="Gene3D" id="3.40.190.120">
    <property type="entry name" value="Osmoprotection protein (prox), domain 2"/>
    <property type="match status" value="1"/>
</dbReference>
<dbReference type="InterPro" id="IPR007210">
    <property type="entry name" value="ABC_Gly_betaine_transp_sub-bd"/>
</dbReference>
<reference evidence="2 3" key="1">
    <citation type="submission" date="2019-06" db="EMBL/GenBank/DDBJ databases">
        <title>Pac Bio to generate improved reference genome sequences for organisms with transposon mutant libraries (support for FEBA project).</title>
        <authorList>
            <person name="Blow M."/>
        </authorList>
    </citation>
    <scope>NUCLEOTIDE SEQUENCE [LARGE SCALE GENOMIC DNA]</scope>
    <source>
        <strain evidence="2 3">USDA 1844</strain>
    </source>
</reference>
<accession>A0A559TIH6</accession>
<comment type="caution">
    <text evidence="2">The sequence shown here is derived from an EMBL/GenBank/DDBJ whole genome shotgun (WGS) entry which is preliminary data.</text>
</comment>
<organism evidence="2 3">
    <name type="scientific">Rhizobium mongolense USDA 1844</name>
    <dbReference type="NCBI Taxonomy" id="1079460"/>
    <lineage>
        <taxon>Bacteria</taxon>
        <taxon>Pseudomonadati</taxon>
        <taxon>Pseudomonadota</taxon>
        <taxon>Alphaproteobacteria</taxon>
        <taxon>Hyphomicrobiales</taxon>
        <taxon>Rhizobiaceae</taxon>
        <taxon>Rhizobium/Agrobacterium group</taxon>
        <taxon>Rhizobium</taxon>
    </lineage>
</organism>
<dbReference type="Gene3D" id="3.40.190.10">
    <property type="entry name" value="Periplasmic binding protein-like II"/>
    <property type="match status" value="1"/>
</dbReference>
<name>A0A559TIH6_9HYPH</name>
<dbReference type="GO" id="GO:0043190">
    <property type="term" value="C:ATP-binding cassette (ABC) transporter complex"/>
    <property type="evidence" value="ECO:0007669"/>
    <property type="project" value="InterPro"/>
</dbReference>
<dbReference type="GO" id="GO:0022857">
    <property type="term" value="F:transmembrane transporter activity"/>
    <property type="evidence" value="ECO:0007669"/>
    <property type="project" value="InterPro"/>
</dbReference>
<dbReference type="CDD" id="cd13614">
    <property type="entry name" value="PBP2_QAT_like"/>
    <property type="match status" value="1"/>
</dbReference>
<dbReference type="Proteomes" id="UP000319824">
    <property type="component" value="Unassembled WGS sequence"/>
</dbReference>
<protein>
    <submittedName>
        <fullName evidence="2">Osmoprotectant transport system substrate-binding protein</fullName>
    </submittedName>
</protein>
<proteinExistence type="predicted"/>
<evidence type="ECO:0000313" key="2">
    <source>
        <dbReference type="EMBL" id="TVZ74406.1"/>
    </source>
</evidence>
<dbReference type="Pfam" id="PF04069">
    <property type="entry name" value="OpuAC"/>
    <property type="match status" value="1"/>
</dbReference>